<comment type="caution">
    <text evidence="9">The sequence shown here is derived from an EMBL/GenBank/DDBJ whole genome shotgun (WGS) entry which is preliminary data.</text>
</comment>
<evidence type="ECO:0000313" key="9">
    <source>
        <dbReference type="EMBL" id="OZM57832.1"/>
    </source>
</evidence>
<evidence type="ECO:0000313" key="10">
    <source>
        <dbReference type="Proteomes" id="UP000217083"/>
    </source>
</evidence>
<dbReference type="PANTHER" id="PTHR34582">
    <property type="entry name" value="UPF0702 TRANSMEMBRANE PROTEIN YCAP"/>
    <property type="match status" value="1"/>
</dbReference>
<dbReference type="InterPro" id="IPR007353">
    <property type="entry name" value="DUF421"/>
</dbReference>
<name>A0A263BW97_9BACI</name>
<keyword evidence="4 7" id="KW-0812">Transmembrane</keyword>
<dbReference type="Pfam" id="PF04239">
    <property type="entry name" value="DUF421"/>
    <property type="match status" value="1"/>
</dbReference>
<dbReference type="InterPro" id="IPR023090">
    <property type="entry name" value="UPF0702_alpha/beta_dom_sf"/>
</dbReference>
<dbReference type="Proteomes" id="UP000217083">
    <property type="component" value="Unassembled WGS sequence"/>
</dbReference>
<feature type="transmembrane region" description="Helical" evidence="7">
    <location>
        <begin position="57"/>
        <end position="78"/>
    </location>
</feature>
<feature type="transmembrane region" description="Helical" evidence="7">
    <location>
        <begin position="6"/>
        <end position="25"/>
    </location>
</feature>
<comment type="similarity">
    <text evidence="2">Belongs to the UPF0702 family.</text>
</comment>
<evidence type="ECO:0000256" key="2">
    <source>
        <dbReference type="ARBA" id="ARBA00006448"/>
    </source>
</evidence>
<comment type="subcellular location">
    <subcellularLocation>
        <location evidence="1">Cell membrane</location>
        <topology evidence="1">Multi-pass membrane protein</topology>
    </subcellularLocation>
</comment>
<dbReference type="PANTHER" id="PTHR34582:SF6">
    <property type="entry name" value="UPF0702 TRANSMEMBRANE PROTEIN YCAP"/>
    <property type="match status" value="1"/>
</dbReference>
<evidence type="ECO:0000256" key="6">
    <source>
        <dbReference type="ARBA" id="ARBA00023136"/>
    </source>
</evidence>
<dbReference type="AlphaFoldDB" id="A0A263BW97"/>
<gene>
    <name evidence="9" type="ORF">CIB95_05590</name>
</gene>
<evidence type="ECO:0000256" key="5">
    <source>
        <dbReference type="ARBA" id="ARBA00022989"/>
    </source>
</evidence>
<evidence type="ECO:0000256" key="1">
    <source>
        <dbReference type="ARBA" id="ARBA00004651"/>
    </source>
</evidence>
<proteinExistence type="inferred from homology"/>
<feature type="transmembrane region" description="Helical" evidence="7">
    <location>
        <begin position="32"/>
        <end position="51"/>
    </location>
</feature>
<dbReference type="Gene3D" id="3.30.240.20">
    <property type="entry name" value="bsu07140 like domains"/>
    <property type="match status" value="2"/>
</dbReference>
<reference evidence="10" key="1">
    <citation type="submission" date="2017-08" db="EMBL/GenBank/DDBJ databases">
        <authorList>
            <person name="Huang Z."/>
        </authorList>
    </citation>
    <scope>NUCLEOTIDE SEQUENCE [LARGE SCALE GENOMIC DNA]</scope>
    <source>
        <strain evidence="10">SA5d-4</strain>
    </source>
</reference>
<keyword evidence="10" id="KW-1185">Reference proteome</keyword>
<evidence type="ECO:0000256" key="4">
    <source>
        <dbReference type="ARBA" id="ARBA00022692"/>
    </source>
</evidence>
<keyword evidence="5 7" id="KW-1133">Transmembrane helix</keyword>
<protein>
    <recommendedName>
        <fullName evidence="8">YetF C-terminal domain-containing protein</fullName>
    </recommendedName>
</protein>
<evidence type="ECO:0000259" key="8">
    <source>
        <dbReference type="Pfam" id="PF04239"/>
    </source>
</evidence>
<keyword evidence="6 7" id="KW-0472">Membrane</keyword>
<keyword evidence="3" id="KW-1003">Cell membrane</keyword>
<dbReference type="GO" id="GO:0005886">
    <property type="term" value="C:plasma membrane"/>
    <property type="evidence" value="ECO:0007669"/>
    <property type="project" value="UniProtKB-SubCell"/>
</dbReference>
<reference evidence="9 10" key="2">
    <citation type="submission" date="2017-09" db="EMBL/GenBank/DDBJ databases">
        <title>Bacillus patelloidae sp. nov., isolated from the intestinal tract of a marine limpet.</title>
        <authorList>
            <person name="Liu R."/>
            <person name="Dong C."/>
            <person name="Shao Z."/>
        </authorList>
    </citation>
    <scope>NUCLEOTIDE SEQUENCE [LARGE SCALE GENOMIC DNA]</scope>
    <source>
        <strain evidence="9 10">SA5d-4</strain>
    </source>
</reference>
<organism evidence="9 10">
    <name type="scientific">Lottiidibacillus patelloidae</name>
    <dbReference type="NCBI Taxonomy" id="2670334"/>
    <lineage>
        <taxon>Bacteria</taxon>
        <taxon>Bacillati</taxon>
        <taxon>Bacillota</taxon>
        <taxon>Bacilli</taxon>
        <taxon>Bacillales</taxon>
        <taxon>Bacillaceae</taxon>
        <taxon>Lottiidibacillus</taxon>
    </lineage>
</organism>
<dbReference type="RefSeq" id="WP_094923000.1">
    <property type="nucleotide sequence ID" value="NZ_NPIA01000002.1"/>
</dbReference>
<dbReference type="EMBL" id="NPIA01000002">
    <property type="protein sequence ID" value="OZM57832.1"/>
    <property type="molecule type" value="Genomic_DNA"/>
</dbReference>
<evidence type="ECO:0000256" key="7">
    <source>
        <dbReference type="SAM" id="Phobius"/>
    </source>
</evidence>
<sequence length="225" mass="25835">MEYGTILVRTIVLYAIIVFVFRVMGKREIGQLGIVDFVVSIMIAELAVISIEDPKTPMLQSLIPIFLLLIIQVSLAIVSLKSEKFREIVDNKPSVLIKNGKIDENEMKKQRYNFDDLLVQLREKDVAKVSDVEFAILEPSGKLSVIEKNKGNNKQRKNVLYPQLRLPLAIILDGKVQEDHLGKINKSEFWLRQELRKLGFKEIKKISFCTIDENGTFFVDLKDEK</sequence>
<feature type="domain" description="YetF C-terminal" evidence="8">
    <location>
        <begin position="81"/>
        <end position="211"/>
    </location>
</feature>
<accession>A0A263BW97</accession>
<evidence type="ECO:0000256" key="3">
    <source>
        <dbReference type="ARBA" id="ARBA00022475"/>
    </source>
</evidence>